<gene>
    <name evidence="5" type="primary">UL86</name>
</gene>
<dbReference type="SUPFAM" id="SSF103417">
    <property type="entry name" value="Major capsid protein VP5"/>
    <property type="match status" value="1"/>
</dbReference>
<evidence type="ECO:0000256" key="3">
    <source>
        <dbReference type="ARBA" id="ARBA00022680"/>
    </source>
</evidence>
<dbReference type="HAMAP" id="MF_04016">
    <property type="entry name" value="HSV_MCP"/>
    <property type="match status" value="1"/>
</dbReference>
<evidence type="ECO:0000313" key="6">
    <source>
        <dbReference type="Proteomes" id="UP000097892"/>
    </source>
</evidence>
<keyword evidence="1" id="KW-0167">Capsid protein</keyword>
<keyword evidence="6" id="KW-1185">Reference proteome</keyword>
<reference evidence="5" key="1">
    <citation type="submission" date="2011-12" db="EMBL/GenBank/DDBJ databases">
        <title>Comparative genomics of primate cytomegaloviruses.</title>
        <authorList>
            <person name="Davison A.J."/>
            <person name="Holton M."/>
            <person name="Dolan A."/>
            <person name="Dargan D.J."/>
            <person name="Gatherer D."/>
            <person name="Hayward G.S."/>
        </authorList>
    </citation>
    <scope>NUCLEOTIDE SEQUENCE [LARGE SCALE GENOMIC DNA]</scope>
    <source>
        <strain evidence="5">SqSHV</strain>
    </source>
</reference>
<evidence type="ECO:0000313" key="5">
    <source>
        <dbReference type="EMBL" id="AEV80937.1"/>
    </source>
</evidence>
<evidence type="ECO:0000256" key="1">
    <source>
        <dbReference type="ARBA" id="ARBA00022561"/>
    </source>
</evidence>
<accession>G8XSZ1</accession>
<dbReference type="KEGG" id="vg:11464307"/>
<protein>
    <submittedName>
        <fullName evidence="5">Major capsid protein</fullName>
    </submittedName>
</protein>
<dbReference type="GO" id="GO:0039622">
    <property type="term" value="C:T=16 icosahedral viral capsid"/>
    <property type="evidence" value="ECO:0007669"/>
    <property type="project" value="UniProtKB-KW"/>
</dbReference>
<evidence type="ECO:0000256" key="2">
    <source>
        <dbReference type="ARBA" id="ARBA00022562"/>
    </source>
</evidence>
<dbReference type="Proteomes" id="UP000097892">
    <property type="component" value="Segment"/>
</dbReference>
<keyword evidence="3" id="KW-1147">T=16 icosahedral capsid protein</keyword>
<sequence>MENWSALELLPKLGLSNDFLMHVKTSAGEEMFDSLRMYYGDDPDRYNINFEAIFGTFCNRIEWVQFLSTSLALAAHAIRFDDLNKMTTGKMLFHIQVPRVASGAGMPTSRQTTIMVTKYSEKAPITIPFELSAACLTHLKETFEETILDQVLNIEAIHTVLKALKNTADAMERGLIHNFLQTLLRKAPPYFIVQTLVENATLCRQTVNRVQRANIIRSFKNKLVTSTFVLNRTRDRDFITRFLLRMVEAATESILDNPQTYVTSSGKRLSGVLISTANVMQNLTSMLNQLITKENVTAPATYGNFVLNRDNAVTAIAHHAIMADFNQYTAHLATDKQDELTETALGRSATQQMTQLQMDVIKLGEHNVALENCRRVYKNTDTRDPLETHINLTFFFPMGLYVSDDRSYTTVESKLKLSDTMQNTLPTAVYFLNRDRHIQKIEYADTLKTICHPVFFDPAPCLQAFIENGPPADRSLCQCQFQHEHMGSIARRAIHFYRVRREVCRTTNEIKQDHSNEEFFKTSNPSLYTELHPFFDFTHHMENGDVAALCTPRIMVGNLPQGTAPSGFHDSRARQAMEIMKTRPPPDYEGTLQLLTVTLTNPNYPELFYLLDLLIHGNLDAFLILRNLIARCIVTTFNTRHLLAFAHSFPIIKLIAEHLADGLIPTQIHTHYQNILAIVRFVARVTSLSSPNVKLADEPLHTYVSALHDPRLFPPFLTHLPQTRDHIRIIADRQPLANANIEIRHHGVSDVPRLAAMDADEPLFIDEDRISDEDCVLHKVYYFCIIPALTNNRACGLGLNLKILLVDLFYRDAFFPPASREEREDLAAHPGEMLIQLVRDVATNHNVGILETCREMFLALQFVPENAKVLEVQTQLDPAQNHGNMTFTSYQHVLYNGFCATTAPKILAEYTIAIPFHRFYSYPGIAMAVSDDIKNFIGDFPHYHRNDGGFPLPTAFAHEYHNWHRSPFSIYSASCPPNLQSIMTLGTMHHKLSPVSFILQSKVRLHPGFALTGVRTDTFQGDTLLYSGKSSTSLIINNPIVTKEERDICTTYHVTQHVNNIDMGLGYTCNTCLAWLHQVRSDMGATVQDLFQVYPMHVHRDPEVDQWIRQTIGAERIQMLDTDTMAALTFGKIPTKQDVCNLHGQRATCELLLTPVTTPVNYFKNPNTPRGRTSCTLGVDPYDETAAQHTLYNHQEPDAQTFAATNNPWSSLPGSINDILYNQRHRERLGFNSRIYSPCTQFFNTEDIINANKTLFKTIDEYMVRAKDCLHGDTDIQYVCMEGTDELIENPCRFLQEAYPLLTTTTQGLLENRMKNPNSYNEAAETHFGNYAIGEIIPLQLQIMYNS</sequence>
<dbReference type="InterPro" id="IPR023233">
    <property type="entry name" value="Herpes_MCP_upper_sf"/>
</dbReference>
<dbReference type="InterPro" id="IPR000912">
    <property type="entry name" value="Herpes_MCP"/>
</dbReference>
<keyword evidence="4" id="KW-0946">Virion</keyword>
<dbReference type="Pfam" id="PF03122">
    <property type="entry name" value="Herpes_MCP"/>
    <property type="match status" value="1"/>
</dbReference>
<proteinExistence type="inferred from homology"/>
<dbReference type="GO" id="GO:0005198">
    <property type="term" value="F:structural molecule activity"/>
    <property type="evidence" value="ECO:0007669"/>
    <property type="project" value="InterPro"/>
</dbReference>
<dbReference type="RefSeq" id="YP_004940249.1">
    <property type="nucleotide sequence ID" value="NC_016448.1"/>
</dbReference>
<dbReference type="EMBL" id="FJ483967">
    <property type="protein sequence ID" value="AEV80937.1"/>
    <property type="molecule type" value="Genomic_DNA"/>
</dbReference>
<name>G8XSZ1_9BETA</name>
<organism evidence="5 6">
    <name type="scientific">Saimiriine betaherpesvirus 4</name>
    <dbReference type="NCBI Taxonomy" id="1535247"/>
    <lineage>
        <taxon>Viruses</taxon>
        <taxon>Duplodnaviria</taxon>
        <taxon>Heunggongvirae</taxon>
        <taxon>Peploviricota</taxon>
        <taxon>Herviviricetes</taxon>
        <taxon>Herpesvirales</taxon>
        <taxon>Orthoherpesviridae</taxon>
        <taxon>Betaherpesvirinae</taxon>
        <taxon>Cytomegalovirus</taxon>
        <taxon>Cytomegalovirus saimiriinebeta4</taxon>
    </lineage>
</organism>
<dbReference type="GeneID" id="11464307"/>
<dbReference type="PRINTS" id="PR00235">
    <property type="entry name" value="HSVCAPSIDMCP"/>
</dbReference>
<keyword evidence="2" id="KW-1048">Host nucleus</keyword>
<evidence type="ECO:0000256" key="4">
    <source>
        <dbReference type="ARBA" id="ARBA00022844"/>
    </source>
</evidence>